<dbReference type="PANTHER" id="PTHR34139:SF1">
    <property type="entry name" value="RNASE MJ1380-RELATED"/>
    <property type="match status" value="1"/>
</dbReference>
<dbReference type="PANTHER" id="PTHR34139">
    <property type="entry name" value="UPF0331 PROTEIN MJ0127"/>
    <property type="match status" value="1"/>
</dbReference>
<organism evidence="7 8">
    <name type="scientific">Desulfosporosinus hippei DSM 8344</name>
    <dbReference type="NCBI Taxonomy" id="1121419"/>
    <lineage>
        <taxon>Bacteria</taxon>
        <taxon>Bacillati</taxon>
        <taxon>Bacillota</taxon>
        <taxon>Clostridia</taxon>
        <taxon>Eubacteriales</taxon>
        <taxon>Desulfitobacteriaceae</taxon>
        <taxon>Desulfosporosinus</taxon>
    </lineage>
</organism>
<dbReference type="Pfam" id="PF01934">
    <property type="entry name" value="HepT-like"/>
    <property type="match status" value="1"/>
</dbReference>
<evidence type="ECO:0000256" key="3">
    <source>
        <dbReference type="ARBA" id="ARBA00022722"/>
    </source>
</evidence>
<dbReference type="GO" id="GO:0016787">
    <property type="term" value="F:hydrolase activity"/>
    <property type="evidence" value="ECO:0007669"/>
    <property type="project" value="UniProtKB-KW"/>
</dbReference>
<dbReference type="GO" id="GO:0110001">
    <property type="term" value="C:toxin-antitoxin complex"/>
    <property type="evidence" value="ECO:0007669"/>
    <property type="project" value="InterPro"/>
</dbReference>
<keyword evidence="8" id="KW-1185">Reference proteome</keyword>
<dbReference type="OrthoDB" id="9810538at2"/>
<dbReference type="AlphaFoldDB" id="A0A1G8IPR3"/>
<dbReference type="Gene3D" id="1.20.120.580">
    <property type="entry name" value="bsu32300-like"/>
    <property type="match status" value="1"/>
</dbReference>
<dbReference type="GO" id="GO:0000166">
    <property type="term" value="F:nucleotide binding"/>
    <property type="evidence" value="ECO:0007669"/>
    <property type="project" value="UniProtKB-KW"/>
</dbReference>
<proteinExistence type="inferred from homology"/>
<evidence type="ECO:0000256" key="5">
    <source>
        <dbReference type="ARBA" id="ARBA00022801"/>
    </source>
</evidence>
<dbReference type="InterPro" id="IPR037038">
    <property type="entry name" value="HepT-like_sf"/>
</dbReference>
<name>A0A1G8IPR3_9FIRM</name>
<evidence type="ECO:0000256" key="1">
    <source>
        <dbReference type="ARBA" id="ARBA00022553"/>
    </source>
</evidence>
<keyword evidence="2" id="KW-1277">Toxin-antitoxin system</keyword>
<evidence type="ECO:0000313" key="8">
    <source>
        <dbReference type="Proteomes" id="UP000198656"/>
    </source>
</evidence>
<dbReference type="GO" id="GO:0004540">
    <property type="term" value="F:RNA nuclease activity"/>
    <property type="evidence" value="ECO:0007669"/>
    <property type="project" value="InterPro"/>
</dbReference>
<evidence type="ECO:0000313" key="7">
    <source>
        <dbReference type="EMBL" id="SDI20915.1"/>
    </source>
</evidence>
<keyword evidence="4" id="KW-0547">Nucleotide-binding</keyword>
<reference evidence="8" key="1">
    <citation type="submission" date="2016-10" db="EMBL/GenBank/DDBJ databases">
        <authorList>
            <person name="Varghese N."/>
            <person name="Submissions S."/>
        </authorList>
    </citation>
    <scope>NUCLEOTIDE SEQUENCE [LARGE SCALE GENOMIC DNA]</scope>
    <source>
        <strain evidence="8">DSM 8344</strain>
    </source>
</reference>
<dbReference type="InterPro" id="IPR051813">
    <property type="entry name" value="HepT_RNase_toxin"/>
</dbReference>
<keyword evidence="3" id="KW-0540">Nuclease</keyword>
<protein>
    <submittedName>
        <fullName evidence="7">Uncharacterized conserved protein, contains HEPN domain</fullName>
    </submittedName>
</protein>
<comment type="similarity">
    <text evidence="6">Belongs to the HepT RNase toxin family.</text>
</comment>
<sequence length="114" mass="13270">MNKRNYVMYLEDIIDCMGKIEQYVGKLSYQEFTKNSLVFDAVIRNLEVIGEASKSIPEEIAGYYPDVSWKSMIGLRNILIHEYFGVDSEIVWEIIKTDLPTTKPMIIKMLNELK</sequence>
<dbReference type="Proteomes" id="UP000198656">
    <property type="component" value="Unassembled WGS sequence"/>
</dbReference>
<evidence type="ECO:0000256" key="4">
    <source>
        <dbReference type="ARBA" id="ARBA00022741"/>
    </source>
</evidence>
<dbReference type="InterPro" id="IPR008201">
    <property type="entry name" value="HepT-like"/>
</dbReference>
<keyword evidence="5" id="KW-0378">Hydrolase</keyword>
<dbReference type="EMBL" id="FNCP01000029">
    <property type="protein sequence ID" value="SDI20915.1"/>
    <property type="molecule type" value="Genomic_DNA"/>
</dbReference>
<dbReference type="RefSeq" id="WP_092335310.1">
    <property type="nucleotide sequence ID" value="NZ_FNCP01000029.1"/>
</dbReference>
<evidence type="ECO:0000256" key="6">
    <source>
        <dbReference type="ARBA" id="ARBA00024207"/>
    </source>
</evidence>
<gene>
    <name evidence="7" type="ORF">SAMN05443529_12949</name>
</gene>
<dbReference type="STRING" id="1121419.SAMN05443529_12949"/>
<keyword evidence="1" id="KW-0597">Phosphoprotein</keyword>
<evidence type="ECO:0000256" key="2">
    <source>
        <dbReference type="ARBA" id="ARBA00022649"/>
    </source>
</evidence>
<accession>A0A1G8IPR3</accession>